<feature type="compositionally biased region" description="Polar residues" evidence="1">
    <location>
        <begin position="112"/>
        <end position="133"/>
    </location>
</feature>
<proteinExistence type="predicted"/>
<evidence type="ECO:0000256" key="1">
    <source>
        <dbReference type="SAM" id="MobiDB-lite"/>
    </source>
</evidence>
<dbReference type="AlphaFoldDB" id="A0AAE1PI30"/>
<evidence type="ECO:0000313" key="3">
    <source>
        <dbReference type="Proteomes" id="UP001292094"/>
    </source>
</evidence>
<organism evidence="2 3">
    <name type="scientific">Petrolisthes manimaculis</name>
    <dbReference type="NCBI Taxonomy" id="1843537"/>
    <lineage>
        <taxon>Eukaryota</taxon>
        <taxon>Metazoa</taxon>
        <taxon>Ecdysozoa</taxon>
        <taxon>Arthropoda</taxon>
        <taxon>Crustacea</taxon>
        <taxon>Multicrustacea</taxon>
        <taxon>Malacostraca</taxon>
        <taxon>Eumalacostraca</taxon>
        <taxon>Eucarida</taxon>
        <taxon>Decapoda</taxon>
        <taxon>Pleocyemata</taxon>
        <taxon>Anomura</taxon>
        <taxon>Galatheoidea</taxon>
        <taxon>Porcellanidae</taxon>
        <taxon>Petrolisthes</taxon>
    </lineage>
</organism>
<sequence>MAIDNIDAAWKEVTENTLNSTWKKLWPECVKTGFDFTGFDDMGTIRKDIVRLFHLAGFKEVDEDDVQELLQSHSEPLSNEDLMQLDQHRALQGDNDDDDDNAPQRGLDIKTLLSQASPSTSAGPASRAAPSTSADEDCDSPPSPHSVHLSCSDSPTSDDE</sequence>
<gene>
    <name evidence="2" type="ORF">Pmani_019859</name>
</gene>
<feature type="compositionally biased region" description="Polar residues" evidence="1">
    <location>
        <begin position="149"/>
        <end position="160"/>
    </location>
</feature>
<name>A0AAE1PI30_9EUCA</name>
<feature type="region of interest" description="Disordered" evidence="1">
    <location>
        <begin position="69"/>
        <end position="160"/>
    </location>
</feature>
<comment type="caution">
    <text evidence="2">The sequence shown here is derived from an EMBL/GenBank/DDBJ whole genome shotgun (WGS) entry which is preliminary data.</text>
</comment>
<reference evidence="2" key="1">
    <citation type="submission" date="2023-11" db="EMBL/GenBank/DDBJ databases">
        <title>Genome assemblies of two species of porcelain crab, Petrolisthes cinctipes and Petrolisthes manimaculis (Anomura: Porcellanidae).</title>
        <authorList>
            <person name="Angst P."/>
        </authorList>
    </citation>
    <scope>NUCLEOTIDE SEQUENCE</scope>
    <source>
        <strain evidence="2">PB745_02</strain>
        <tissue evidence="2">Gill</tissue>
    </source>
</reference>
<keyword evidence="3" id="KW-1185">Reference proteome</keyword>
<accession>A0AAE1PI30</accession>
<dbReference type="EMBL" id="JAWZYT010001894">
    <property type="protein sequence ID" value="KAK4308438.1"/>
    <property type="molecule type" value="Genomic_DNA"/>
</dbReference>
<dbReference type="Proteomes" id="UP001292094">
    <property type="component" value="Unassembled WGS sequence"/>
</dbReference>
<protein>
    <submittedName>
        <fullName evidence="2">Uncharacterized protein</fullName>
    </submittedName>
</protein>
<evidence type="ECO:0000313" key="2">
    <source>
        <dbReference type="EMBL" id="KAK4308438.1"/>
    </source>
</evidence>